<dbReference type="InterPro" id="IPR051215">
    <property type="entry name" value="GRE"/>
</dbReference>
<name>A0A520KUK4_9EURY</name>
<proteinExistence type="predicted"/>
<feature type="domain" description="PFL" evidence="6">
    <location>
        <begin position="19"/>
        <end position="680"/>
    </location>
</feature>
<dbReference type="PROSITE" id="PS51554">
    <property type="entry name" value="PFL"/>
    <property type="match status" value="1"/>
</dbReference>
<dbReference type="PROSITE" id="PS51149">
    <property type="entry name" value="GLY_RADICAL_2"/>
    <property type="match status" value="1"/>
</dbReference>
<evidence type="ECO:0000256" key="4">
    <source>
        <dbReference type="SAM" id="Coils"/>
    </source>
</evidence>
<evidence type="ECO:0000313" key="7">
    <source>
        <dbReference type="EMBL" id="RZN66575.1"/>
    </source>
</evidence>
<dbReference type="Pfam" id="PF02901">
    <property type="entry name" value="PFL-like"/>
    <property type="match status" value="1"/>
</dbReference>
<evidence type="ECO:0000256" key="2">
    <source>
        <dbReference type="ARBA" id="ARBA00023239"/>
    </source>
</evidence>
<dbReference type="SUPFAM" id="SSF51998">
    <property type="entry name" value="PFL-like glycyl radical enzymes"/>
    <property type="match status" value="1"/>
</dbReference>
<dbReference type="PANTHER" id="PTHR43641">
    <property type="entry name" value="FORMATE ACETYLTRANSFERASE 3-RELATED"/>
    <property type="match status" value="1"/>
</dbReference>
<dbReference type="NCBIfam" id="TIGR01774">
    <property type="entry name" value="PFL2-3"/>
    <property type="match status" value="1"/>
</dbReference>
<evidence type="ECO:0000313" key="8">
    <source>
        <dbReference type="Proteomes" id="UP000320766"/>
    </source>
</evidence>
<dbReference type="PANTHER" id="PTHR43641:SF2">
    <property type="entry name" value="DEHYDRATASE YBIW-RELATED"/>
    <property type="match status" value="1"/>
</dbReference>
<dbReference type="GO" id="GO:0016740">
    <property type="term" value="F:transferase activity"/>
    <property type="evidence" value="ECO:0007669"/>
    <property type="project" value="UniProtKB-KW"/>
</dbReference>
<dbReference type="AlphaFoldDB" id="A0A520KUK4"/>
<keyword evidence="1 3" id="KW-0556">Organic radical</keyword>
<dbReference type="Pfam" id="PF01228">
    <property type="entry name" value="Gly_radical"/>
    <property type="match status" value="1"/>
</dbReference>
<evidence type="ECO:0000259" key="6">
    <source>
        <dbReference type="PROSITE" id="PS51554"/>
    </source>
</evidence>
<dbReference type="Proteomes" id="UP000320766">
    <property type="component" value="Unassembled WGS sequence"/>
</dbReference>
<evidence type="ECO:0000259" key="5">
    <source>
        <dbReference type="PROSITE" id="PS51149"/>
    </source>
</evidence>
<sequence length="810" mass="90986">MRCRKMVKVTEVEKGKDLSRTERLKERHFSLISNPELSIERAKYVTESYKETEGEPEIIRRAKAIKNVLAKISVNIWPDELIVGSYNGKELGGAFYPDANSRLSIEIEQDLIDDREQDPFSLSPADLREAKEDIIPYWRERTLEDHARERWSEEVNDRVNMIGTGIIFTEVQGIGHIVLNYQKVLKVGLNGIIKEIDGYLSLKEDHKRRDFYDAAKISCRAVIDFAERYAEKAQDLMREEKDEGRRKELEEIARICRKVPAKPAETFYEALQSIYFVNIIARIEDYEASVSIGRLDQILYPYYKGDMEKSRLSREEAQTLLECLYLKLSSITLLLDDLAELAFGGYTTWTNAVVGGIDENGNDATNELSFLALDAREHICLHQPNFGVRLHGGTDPRFFDRVSRSMATGKGKIQVFNDEIIIPLFEEQGITHEDATNYGIIGCVELGSVPGKSFNSADAALFDLPYCLSLALNRGKNDVLSPFRGGGQMGFVTKDPNEFKSIDDVIDAYREQLNYLVALFAEGLEGFAESYAEYHPLPFISSITEDCLKEGKDVTWGGAKYNFTSIQGVGLANVADSLAAIDKLVFKEKKITMDDLVDAIEKNFEGYEPLRQMLINRAPKYGNDDDEVDKYAKRVVEIFSDAWKGHSPDYRGGKYIIGLYAATTNVALGMGDPAFPSGRMYGEPLSVGITPAQGMNTSGPTAALKSAAKIDYKLVGNGGALNLKFNPSSFKGEEGVKRFSSLLKTYFEIGGIHLQCNMVDRKTLLAAKERPEEYKDLIVRPAGYSVYFVQLAPMAQDDIISRTEYQEGEI</sequence>
<dbReference type="GO" id="GO:0016829">
    <property type="term" value="F:lyase activity"/>
    <property type="evidence" value="ECO:0007669"/>
    <property type="project" value="UniProtKB-KW"/>
</dbReference>
<evidence type="ECO:0000256" key="3">
    <source>
        <dbReference type="PROSITE-ProRule" id="PRU00493"/>
    </source>
</evidence>
<dbReference type="Gene3D" id="3.20.70.20">
    <property type="match status" value="1"/>
</dbReference>
<dbReference type="InterPro" id="IPR004184">
    <property type="entry name" value="PFL_dom"/>
</dbReference>
<gene>
    <name evidence="7" type="ORF">EF807_08345</name>
</gene>
<dbReference type="InterPro" id="IPR001150">
    <property type="entry name" value="Gly_radical"/>
</dbReference>
<accession>A0A520KUK4</accession>
<keyword evidence="4" id="KW-0175">Coiled coil</keyword>
<organism evidence="7 8">
    <name type="scientific">Candidatus Methanolliviera hydrocarbonicum</name>
    <dbReference type="NCBI Taxonomy" id="2491085"/>
    <lineage>
        <taxon>Archaea</taxon>
        <taxon>Methanobacteriati</taxon>
        <taxon>Methanobacteriota</taxon>
        <taxon>Candidatus Methanoliparia</taxon>
        <taxon>Candidatus Methanoliparales</taxon>
        <taxon>Candidatus Methanollivieraceae</taxon>
        <taxon>Candidatus Methanolliviera</taxon>
    </lineage>
</organism>
<keyword evidence="7" id="KW-0808">Transferase</keyword>
<dbReference type="InterPro" id="IPR010098">
    <property type="entry name" value="PFL2/GDeHydtase_fam"/>
</dbReference>
<dbReference type="GO" id="GO:0005829">
    <property type="term" value="C:cytosol"/>
    <property type="evidence" value="ECO:0007669"/>
    <property type="project" value="TreeGrafter"/>
</dbReference>
<dbReference type="EMBL" id="RXIL01000157">
    <property type="protein sequence ID" value="RZN66575.1"/>
    <property type="molecule type" value="Genomic_DNA"/>
</dbReference>
<keyword evidence="2" id="KW-0456">Lyase</keyword>
<comment type="caution">
    <text evidence="7">The sequence shown here is derived from an EMBL/GenBank/DDBJ whole genome shotgun (WGS) entry which is preliminary data.</text>
</comment>
<feature type="modified residue" description="Glycine radical" evidence="3">
    <location>
        <position position="783"/>
    </location>
</feature>
<feature type="domain" description="Glycine radical" evidence="5">
    <location>
        <begin position="687"/>
        <end position="808"/>
    </location>
</feature>
<reference evidence="7 8" key="1">
    <citation type="journal article" date="2019" name="Nat. Microbiol.">
        <title>Wide diversity of methane and short-chain alkane metabolisms in uncultured archaea.</title>
        <authorList>
            <person name="Borrel G."/>
            <person name="Adam P.S."/>
            <person name="McKay L.J."/>
            <person name="Chen L.X."/>
            <person name="Sierra-Garcia I.N."/>
            <person name="Sieber C.M."/>
            <person name="Letourneur Q."/>
            <person name="Ghozlane A."/>
            <person name="Andersen G.L."/>
            <person name="Li W.J."/>
            <person name="Hallam S.J."/>
            <person name="Muyzer G."/>
            <person name="de Oliveira V.M."/>
            <person name="Inskeep W.P."/>
            <person name="Banfield J.F."/>
            <person name="Gribaldo S."/>
        </authorList>
    </citation>
    <scope>NUCLEOTIDE SEQUENCE [LARGE SCALE GENOMIC DNA]</scope>
    <source>
        <strain evidence="7">NM1b</strain>
    </source>
</reference>
<protein>
    <submittedName>
        <fullName evidence="7">Formate C-acetyltransferase/glycerol dehydratase family glycyl radical enzyme</fullName>
    </submittedName>
</protein>
<feature type="coiled-coil region" evidence="4">
    <location>
        <begin position="223"/>
        <end position="250"/>
    </location>
</feature>
<evidence type="ECO:0000256" key="1">
    <source>
        <dbReference type="ARBA" id="ARBA00022818"/>
    </source>
</evidence>